<name>A0A9N9KH30_9GLOM</name>
<keyword evidence="4" id="KW-1185">Reference proteome</keyword>
<dbReference type="InterPro" id="IPR006600">
    <property type="entry name" value="HTH_CenpB_DNA-bd_dom"/>
</dbReference>
<dbReference type="SUPFAM" id="SSF46689">
    <property type="entry name" value="Homeodomain-like"/>
    <property type="match status" value="1"/>
</dbReference>
<evidence type="ECO:0000259" key="2">
    <source>
        <dbReference type="PROSITE" id="PS51253"/>
    </source>
</evidence>
<accession>A0A9N9KH30</accession>
<evidence type="ECO:0000313" key="4">
    <source>
        <dbReference type="Proteomes" id="UP000789405"/>
    </source>
</evidence>
<organism evidence="3 4">
    <name type="scientific">Dentiscutata erythropus</name>
    <dbReference type="NCBI Taxonomy" id="1348616"/>
    <lineage>
        <taxon>Eukaryota</taxon>
        <taxon>Fungi</taxon>
        <taxon>Fungi incertae sedis</taxon>
        <taxon>Mucoromycota</taxon>
        <taxon>Glomeromycotina</taxon>
        <taxon>Glomeromycetes</taxon>
        <taxon>Diversisporales</taxon>
        <taxon>Gigasporaceae</taxon>
        <taxon>Dentiscutata</taxon>
    </lineage>
</organism>
<evidence type="ECO:0000256" key="1">
    <source>
        <dbReference type="ARBA" id="ARBA00023125"/>
    </source>
</evidence>
<dbReference type="GO" id="GO:0003677">
    <property type="term" value="F:DNA binding"/>
    <property type="evidence" value="ECO:0007669"/>
    <property type="project" value="UniProtKB-KW"/>
</dbReference>
<proteinExistence type="predicted"/>
<feature type="domain" description="HTH CENPB-type" evidence="2">
    <location>
        <begin position="1"/>
        <end position="60"/>
    </location>
</feature>
<evidence type="ECO:0000313" key="3">
    <source>
        <dbReference type="EMBL" id="CAG8829228.1"/>
    </source>
</evidence>
<dbReference type="PROSITE" id="PS51253">
    <property type="entry name" value="HTH_CENPB"/>
    <property type="match status" value="1"/>
</dbReference>
<dbReference type="Proteomes" id="UP000789405">
    <property type="component" value="Unassembled WGS sequence"/>
</dbReference>
<dbReference type="EMBL" id="CAJVPY010072789">
    <property type="protein sequence ID" value="CAG8829228.1"/>
    <property type="molecule type" value="Genomic_DNA"/>
</dbReference>
<dbReference type="InterPro" id="IPR009057">
    <property type="entry name" value="Homeodomain-like_sf"/>
</dbReference>
<protein>
    <submittedName>
        <fullName evidence="3">15606_t:CDS:1</fullName>
    </submittedName>
</protein>
<keyword evidence="1" id="KW-0238">DNA-binding</keyword>
<dbReference type="OrthoDB" id="115958at2759"/>
<feature type="non-terminal residue" evidence="3">
    <location>
        <position position="1"/>
    </location>
</feature>
<gene>
    <name evidence="3" type="ORF">DERYTH_LOCUS28643</name>
</gene>
<dbReference type="Pfam" id="PF03221">
    <property type="entry name" value="HTH_Tnp_Tc5"/>
    <property type="match status" value="1"/>
</dbReference>
<feature type="non-terminal residue" evidence="3">
    <location>
        <position position="124"/>
    </location>
</feature>
<comment type="caution">
    <text evidence="3">The sequence shown here is derived from an EMBL/GenBank/DDBJ whole genome shotgun (WGS) entry which is preliminary data.</text>
</comment>
<reference evidence="3" key="1">
    <citation type="submission" date="2021-06" db="EMBL/GenBank/DDBJ databases">
        <authorList>
            <person name="Kallberg Y."/>
            <person name="Tangrot J."/>
            <person name="Rosling A."/>
        </authorList>
    </citation>
    <scope>NUCLEOTIDE SEQUENCE</scope>
    <source>
        <strain evidence="3">MA453B</strain>
    </source>
</reference>
<dbReference type="AlphaFoldDB" id="A0A9N9KH30"/>
<dbReference type="Gene3D" id="1.10.10.60">
    <property type="entry name" value="Homeodomain-like"/>
    <property type="match status" value="1"/>
</dbReference>
<sequence>WVQELRSKLKPVTRAIIQIKAKTLSQKSPYITYCSGITESKFSNKWVDGFMTRYKLSNQRRTSIAQKLPEDLNMDETKLLFNLSNNTIIDNCSANIFLIRTCEHKKSCFTVVLTCLVDETKLPP</sequence>